<dbReference type="GO" id="GO:0000978">
    <property type="term" value="F:RNA polymerase II cis-regulatory region sequence-specific DNA binding"/>
    <property type="evidence" value="ECO:0007669"/>
    <property type="project" value="TreeGrafter"/>
</dbReference>
<feature type="region of interest" description="Disordered" evidence="6">
    <location>
        <begin position="349"/>
        <end position="404"/>
    </location>
</feature>
<evidence type="ECO:0000256" key="3">
    <source>
        <dbReference type="ARBA" id="ARBA00023125"/>
    </source>
</evidence>
<dbReference type="Pfam" id="PF00010">
    <property type="entry name" value="HLH"/>
    <property type="match status" value="1"/>
</dbReference>
<keyword evidence="4" id="KW-0804">Transcription</keyword>
<keyword evidence="3" id="KW-0238">DNA-binding</keyword>
<keyword evidence="2" id="KW-0805">Transcription regulation</keyword>
<organism evidence="8 9">
    <name type="scientific">Grifola frondosa</name>
    <name type="common">Maitake</name>
    <name type="synonym">Polyporus frondosus</name>
    <dbReference type="NCBI Taxonomy" id="5627"/>
    <lineage>
        <taxon>Eukaryota</taxon>
        <taxon>Fungi</taxon>
        <taxon>Dikarya</taxon>
        <taxon>Basidiomycota</taxon>
        <taxon>Agaricomycotina</taxon>
        <taxon>Agaricomycetes</taxon>
        <taxon>Polyporales</taxon>
        <taxon>Grifolaceae</taxon>
        <taxon>Grifola</taxon>
    </lineage>
</organism>
<comment type="caution">
    <text evidence="8">The sequence shown here is derived from an EMBL/GenBank/DDBJ whole genome shotgun (WGS) entry which is preliminary data.</text>
</comment>
<evidence type="ECO:0000313" key="9">
    <source>
        <dbReference type="Proteomes" id="UP000092993"/>
    </source>
</evidence>
<accession>A0A1C7LUV8</accession>
<dbReference type="Proteomes" id="UP000092993">
    <property type="component" value="Unassembled WGS sequence"/>
</dbReference>
<feature type="compositionally biased region" description="Polar residues" evidence="6">
    <location>
        <begin position="352"/>
        <end position="363"/>
    </location>
</feature>
<proteinExistence type="predicted"/>
<feature type="region of interest" description="Disordered" evidence="6">
    <location>
        <begin position="181"/>
        <end position="210"/>
    </location>
</feature>
<evidence type="ECO:0000256" key="4">
    <source>
        <dbReference type="ARBA" id="ARBA00023163"/>
    </source>
</evidence>
<dbReference type="PANTHER" id="PTHR15741:SF27">
    <property type="entry name" value="TRANSCRIPTION FACTOR AP-4"/>
    <property type="match status" value="1"/>
</dbReference>
<comment type="subcellular location">
    <subcellularLocation>
        <location evidence="1">Nucleus</location>
    </subcellularLocation>
</comment>
<dbReference type="OMA" id="MPLMSHQ"/>
<evidence type="ECO:0000256" key="6">
    <source>
        <dbReference type="SAM" id="MobiDB-lite"/>
    </source>
</evidence>
<dbReference type="InterPro" id="IPR052207">
    <property type="entry name" value="Max-like/E-box_TFs"/>
</dbReference>
<evidence type="ECO:0000313" key="8">
    <source>
        <dbReference type="EMBL" id="OBZ68442.1"/>
    </source>
</evidence>
<name>A0A1C7LUV8_GRIFR</name>
<evidence type="ECO:0000259" key="7">
    <source>
        <dbReference type="PROSITE" id="PS50888"/>
    </source>
</evidence>
<sequence>MDRRGETTMNKCKKDNVENVEDIEDGEEEGRCVCTEALFVLGTMGLWASNAWEEMEKENGRRDWDGQVGSRRFSFSFPFSSAHVLPQRPNTTHDMEHHPHMHDDSQNFVPQPYMYPTEEDQSYGGLVYPQIQQPYQVVQTGPPPRHMSDSDLQHAMQYQRSMNMMPAHNFPVYNSSPPHGVMPLSASPPPQSPMYDPSLLPSRDQTPPRTASTIIHATAAPQALPRPPALTASFTGTRLGRRSRGRSLSDDDDHMGLGSAETFANTRKEATRRQRIEAEQRRRDELRDGYARLKDVLPVSNQKSSKVSLLERATNYISTLEKTNSVLQSRLASLEQEVQRLRSLNEKISLGVGNTPSPGQINMDTRPLSPPPEHTLSVHHQLTSVVGQEPPIEESSPSASEGGY</sequence>
<dbReference type="InterPro" id="IPR036638">
    <property type="entry name" value="HLH_DNA-bd_sf"/>
</dbReference>
<feature type="domain" description="BHLH" evidence="7">
    <location>
        <begin position="270"/>
        <end position="320"/>
    </location>
</feature>
<dbReference type="InterPro" id="IPR011598">
    <property type="entry name" value="bHLH_dom"/>
</dbReference>
<dbReference type="PANTHER" id="PTHR15741">
    <property type="entry name" value="BASIC HELIX-LOOP-HELIX ZIP TRANSCRIPTION FACTOR"/>
    <property type="match status" value="1"/>
</dbReference>
<dbReference type="SMART" id="SM00353">
    <property type="entry name" value="HLH"/>
    <property type="match status" value="1"/>
</dbReference>
<evidence type="ECO:0000256" key="5">
    <source>
        <dbReference type="ARBA" id="ARBA00023242"/>
    </source>
</evidence>
<protein>
    <recommendedName>
        <fullName evidence="7">BHLH domain-containing protein</fullName>
    </recommendedName>
</protein>
<keyword evidence="9" id="KW-1185">Reference proteome</keyword>
<dbReference type="STRING" id="5627.A0A1C7LUV8"/>
<dbReference type="GO" id="GO:0046983">
    <property type="term" value="F:protein dimerization activity"/>
    <property type="evidence" value="ECO:0007669"/>
    <property type="project" value="InterPro"/>
</dbReference>
<feature type="compositionally biased region" description="Low complexity" evidence="6">
    <location>
        <begin position="389"/>
        <end position="404"/>
    </location>
</feature>
<evidence type="ECO:0000256" key="2">
    <source>
        <dbReference type="ARBA" id="ARBA00023015"/>
    </source>
</evidence>
<dbReference type="OrthoDB" id="4504960at2759"/>
<evidence type="ECO:0000256" key="1">
    <source>
        <dbReference type="ARBA" id="ARBA00004123"/>
    </source>
</evidence>
<dbReference type="GO" id="GO:0005634">
    <property type="term" value="C:nucleus"/>
    <property type="evidence" value="ECO:0007669"/>
    <property type="project" value="UniProtKB-SubCell"/>
</dbReference>
<dbReference type="PROSITE" id="PS50888">
    <property type="entry name" value="BHLH"/>
    <property type="match status" value="1"/>
</dbReference>
<reference evidence="8 9" key="1">
    <citation type="submission" date="2016-03" db="EMBL/GenBank/DDBJ databases">
        <title>Whole genome sequencing of Grifola frondosa 9006-11.</title>
        <authorList>
            <person name="Min B."/>
            <person name="Park H."/>
            <person name="Kim J.-G."/>
            <person name="Cho H."/>
            <person name="Oh Y.-L."/>
            <person name="Kong W.-S."/>
            <person name="Choi I.-G."/>
        </authorList>
    </citation>
    <scope>NUCLEOTIDE SEQUENCE [LARGE SCALE GENOMIC DNA]</scope>
    <source>
        <strain evidence="8 9">9006-11</strain>
    </source>
</reference>
<dbReference type="AlphaFoldDB" id="A0A1C7LUV8"/>
<feature type="region of interest" description="Disordered" evidence="6">
    <location>
        <begin position="239"/>
        <end position="258"/>
    </location>
</feature>
<dbReference type="SUPFAM" id="SSF47459">
    <property type="entry name" value="HLH, helix-loop-helix DNA-binding domain"/>
    <property type="match status" value="1"/>
</dbReference>
<dbReference type="EMBL" id="LUGG01000020">
    <property type="protein sequence ID" value="OBZ68442.1"/>
    <property type="molecule type" value="Genomic_DNA"/>
</dbReference>
<keyword evidence="5" id="KW-0539">Nucleus</keyword>
<gene>
    <name evidence="8" type="ORF">A0H81_11619</name>
</gene>
<dbReference type="Gene3D" id="4.10.280.10">
    <property type="entry name" value="Helix-loop-helix DNA-binding domain"/>
    <property type="match status" value="1"/>
</dbReference>
<dbReference type="GO" id="GO:0000981">
    <property type="term" value="F:DNA-binding transcription factor activity, RNA polymerase II-specific"/>
    <property type="evidence" value="ECO:0007669"/>
    <property type="project" value="TreeGrafter"/>
</dbReference>